<feature type="domain" description="Peptidase S8/S53" evidence="8">
    <location>
        <begin position="428"/>
        <end position="566"/>
    </location>
</feature>
<dbReference type="Gene3D" id="3.30.70.2980">
    <property type="match status" value="1"/>
</dbReference>
<evidence type="ECO:0000313" key="11">
    <source>
        <dbReference type="Proteomes" id="UP000613208"/>
    </source>
</evidence>
<dbReference type="PROSITE" id="PS00138">
    <property type="entry name" value="SUBTILASE_SER"/>
    <property type="match status" value="1"/>
</dbReference>
<dbReference type="AlphaFoldDB" id="A0A916Q9J4"/>
<dbReference type="PANTHER" id="PTHR43806">
    <property type="entry name" value="PEPTIDASE S8"/>
    <property type="match status" value="1"/>
</dbReference>
<keyword evidence="11" id="KW-1185">Reference proteome</keyword>
<dbReference type="InterPro" id="IPR000209">
    <property type="entry name" value="Peptidase_S8/S53_dom"/>
</dbReference>
<feature type="active site" description="Charge relay system" evidence="5 6">
    <location>
        <position position="139"/>
    </location>
</feature>
<dbReference type="InterPro" id="IPR017310">
    <property type="entry name" value="Pept_S8A_subtilisin_clostridia"/>
</dbReference>
<feature type="domain" description="Csp protease B prodomain" evidence="9">
    <location>
        <begin position="15"/>
        <end position="103"/>
    </location>
</feature>
<name>A0A916Q9J4_9FIRM</name>
<dbReference type="SUPFAM" id="SSF52743">
    <property type="entry name" value="Subtilisin-like"/>
    <property type="match status" value="1"/>
</dbReference>
<dbReference type="Pfam" id="PF18425">
    <property type="entry name" value="CspB_prodomain"/>
    <property type="match status" value="1"/>
</dbReference>
<dbReference type="Gene3D" id="2.60.120.1290">
    <property type="match status" value="1"/>
</dbReference>
<dbReference type="InterPro" id="IPR050131">
    <property type="entry name" value="Peptidase_S8_subtilisin-like"/>
</dbReference>
<dbReference type="GO" id="GO:0004252">
    <property type="term" value="F:serine-type endopeptidase activity"/>
    <property type="evidence" value="ECO:0007669"/>
    <property type="project" value="UniProtKB-UniRule"/>
</dbReference>
<dbReference type="Gene3D" id="3.40.50.200">
    <property type="entry name" value="Peptidase S8/S53 domain"/>
    <property type="match status" value="1"/>
</dbReference>
<dbReference type="Proteomes" id="UP000613208">
    <property type="component" value="Unassembled WGS sequence"/>
</dbReference>
<dbReference type="InterPro" id="IPR034045">
    <property type="entry name" value="Pep_S8_CspA-like"/>
</dbReference>
<dbReference type="PANTHER" id="PTHR43806:SF11">
    <property type="entry name" value="CEREVISIN-RELATED"/>
    <property type="match status" value="1"/>
</dbReference>
<dbReference type="Pfam" id="PF00082">
    <property type="entry name" value="Peptidase_S8"/>
    <property type="match status" value="2"/>
</dbReference>
<organism evidence="10 11">
    <name type="scientific">Anaerostipes butyraticus</name>
    <dbReference type="NCBI Taxonomy" id="645466"/>
    <lineage>
        <taxon>Bacteria</taxon>
        <taxon>Bacillati</taxon>
        <taxon>Bacillota</taxon>
        <taxon>Clostridia</taxon>
        <taxon>Lachnospirales</taxon>
        <taxon>Lachnospiraceae</taxon>
        <taxon>Anaerostipes</taxon>
    </lineage>
</organism>
<evidence type="ECO:0000256" key="7">
    <source>
        <dbReference type="RuleBase" id="RU003355"/>
    </source>
</evidence>
<evidence type="ECO:0000256" key="6">
    <source>
        <dbReference type="PROSITE-ProRule" id="PRU01240"/>
    </source>
</evidence>
<evidence type="ECO:0000313" key="10">
    <source>
        <dbReference type="EMBL" id="GFO85531.1"/>
    </source>
</evidence>
<dbReference type="PRINTS" id="PR00723">
    <property type="entry name" value="SUBTILISIN"/>
</dbReference>
<protein>
    <recommendedName>
        <fullName evidence="12">Peptidase S8</fullName>
    </recommendedName>
</protein>
<accession>A0A916Q9J4</accession>
<dbReference type="InterPro" id="IPR015500">
    <property type="entry name" value="Peptidase_S8_subtilisin-rel"/>
</dbReference>
<dbReference type="PIRSF" id="PIRSF037894">
    <property type="entry name" value="Subtilisin_rel_CspABC"/>
    <property type="match status" value="1"/>
</dbReference>
<feature type="active site" description="Charge relay system" evidence="5 6">
    <location>
        <position position="206"/>
    </location>
</feature>
<feature type="active site" description="Charge relay system" evidence="5 6">
    <location>
        <position position="510"/>
    </location>
</feature>
<keyword evidence="2 6" id="KW-0645">Protease</keyword>
<dbReference type="InterPro" id="IPR023828">
    <property type="entry name" value="Peptidase_S8_Ser-AS"/>
</dbReference>
<evidence type="ECO:0000256" key="3">
    <source>
        <dbReference type="ARBA" id="ARBA00022801"/>
    </source>
</evidence>
<gene>
    <name evidence="10" type="ORF">ANBU17_18780</name>
</gene>
<evidence type="ECO:0000256" key="1">
    <source>
        <dbReference type="ARBA" id="ARBA00011073"/>
    </source>
</evidence>
<evidence type="ECO:0008006" key="12">
    <source>
        <dbReference type="Google" id="ProtNLM"/>
    </source>
</evidence>
<dbReference type="GO" id="GO:0006508">
    <property type="term" value="P:proteolysis"/>
    <property type="evidence" value="ECO:0007669"/>
    <property type="project" value="UniProtKB-KW"/>
</dbReference>
<dbReference type="CDD" id="cd07478">
    <property type="entry name" value="Peptidases_S8_CspA-like"/>
    <property type="match status" value="1"/>
</dbReference>
<dbReference type="InterPro" id="IPR041365">
    <property type="entry name" value="CspB_prodomain"/>
</dbReference>
<dbReference type="PROSITE" id="PS00136">
    <property type="entry name" value="SUBTILASE_ASP"/>
    <property type="match status" value="1"/>
</dbReference>
<evidence type="ECO:0000256" key="5">
    <source>
        <dbReference type="PIRSR" id="PIRSR615500-1"/>
    </source>
</evidence>
<feature type="domain" description="Peptidase S8/S53" evidence="8">
    <location>
        <begin position="130"/>
        <end position="304"/>
    </location>
</feature>
<keyword evidence="4 6" id="KW-0720">Serine protease</keyword>
<evidence type="ECO:0000259" key="8">
    <source>
        <dbReference type="Pfam" id="PF00082"/>
    </source>
</evidence>
<comment type="similarity">
    <text evidence="1 6 7">Belongs to the peptidase S8 family.</text>
</comment>
<dbReference type="PROSITE" id="PS51892">
    <property type="entry name" value="SUBTILASE"/>
    <property type="match status" value="1"/>
</dbReference>
<keyword evidence="3 6" id="KW-0378">Hydrolase</keyword>
<dbReference type="EMBL" id="BLYI01000043">
    <property type="protein sequence ID" value="GFO85531.1"/>
    <property type="molecule type" value="Genomic_DNA"/>
</dbReference>
<evidence type="ECO:0000256" key="4">
    <source>
        <dbReference type="ARBA" id="ARBA00022825"/>
    </source>
</evidence>
<proteinExistence type="inferred from homology"/>
<evidence type="ECO:0000256" key="2">
    <source>
        <dbReference type="ARBA" id="ARBA00022670"/>
    </source>
</evidence>
<reference evidence="10" key="1">
    <citation type="submission" date="2020-06" db="EMBL/GenBank/DDBJ databases">
        <title>Characterization of fructooligosaccharide metabolism and fructooligosaccharide-degrading enzymes in human commensal butyrate producers.</title>
        <authorList>
            <person name="Tanno H."/>
            <person name="Fujii T."/>
            <person name="Hirano K."/>
            <person name="Maeno S."/>
            <person name="Tonozuka T."/>
            <person name="Sakamoto M."/>
            <person name="Ohkuma M."/>
            <person name="Tochio T."/>
            <person name="Endo A."/>
        </authorList>
    </citation>
    <scope>NUCLEOTIDE SEQUENCE</scope>
    <source>
        <strain evidence="10">JCM 17466</strain>
    </source>
</reference>
<dbReference type="InterPro" id="IPR023827">
    <property type="entry name" value="Peptidase_S8_Asp-AS"/>
</dbReference>
<evidence type="ECO:0000259" key="9">
    <source>
        <dbReference type="Pfam" id="PF18425"/>
    </source>
</evidence>
<dbReference type="InterPro" id="IPR036852">
    <property type="entry name" value="Peptidase_S8/S53_dom_sf"/>
</dbReference>
<sequence length="581" mass="64115">MNISDKKEKIMAEDEKLENELNLALEMTPQEREKSLDLDAGYDKEEDRWEILFQYAGELRPEEFPEGIQVEFLSQGYGIAYLPEKDLLAFADLPQIIYVEKPKNLLLEREEGIAASCMISVKAPPDDLSGEGVYVAVLDTGIDIFHPDFIDEEGNTRIAVLWDQTIPGSPPAPFQQGSIYTKEEINQALHEPGGRSLVPSTDGTGHGTHVASIAAGRRGVAPRAELIVVKLGNADGRGFPRTTQLMSALEYAIKFAQDHGRPVAVNISYGNNYGDHRGNSLLETFVTSISGSWKSTICIGTGNEGDTGRHKHGRIRQDAERILFDIAPFEPNINLQLWKHFTDDFQMELTAPSGDRHLIRRQQGKAVYRYGDTGVYVYYGEPTPYNELQEIYFAFLPEKGDSIESGQWELRLIPERIINGRYDLWLPVSSGSNAQTRFLEPSLTLTLTIPSTARKIIAAGAYNVRLNAYAGFSGRGDEEVCMEKPDLAAPGTGILGAAPGGGESVMSGTSMAAPFVSGACALMMEWGIVKGNDPYLYGEKVRACLQRGARKMNGFTEYPNSQVGYGRLCVRESLPEKGREL</sequence>
<dbReference type="InterPro" id="IPR022398">
    <property type="entry name" value="Peptidase_S8_His-AS"/>
</dbReference>
<comment type="caution">
    <text evidence="10">The sequence shown here is derived from an EMBL/GenBank/DDBJ whole genome shotgun (WGS) entry which is preliminary data.</text>
</comment>
<dbReference type="PROSITE" id="PS00137">
    <property type="entry name" value="SUBTILASE_HIS"/>
    <property type="match status" value="1"/>
</dbReference>